<dbReference type="AlphaFoldDB" id="A0A392SQN3"/>
<organism evidence="1 2">
    <name type="scientific">Trifolium medium</name>
    <dbReference type="NCBI Taxonomy" id="97028"/>
    <lineage>
        <taxon>Eukaryota</taxon>
        <taxon>Viridiplantae</taxon>
        <taxon>Streptophyta</taxon>
        <taxon>Embryophyta</taxon>
        <taxon>Tracheophyta</taxon>
        <taxon>Spermatophyta</taxon>
        <taxon>Magnoliopsida</taxon>
        <taxon>eudicotyledons</taxon>
        <taxon>Gunneridae</taxon>
        <taxon>Pentapetalae</taxon>
        <taxon>rosids</taxon>
        <taxon>fabids</taxon>
        <taxon>Fabales</taxon>
        <taxon>Fabaceae</taxon>
        <taxon>Papilionoideae</taxon>
        <taxon>50 kb inversion clade</taxon>
        <taxon>NPAAA clade</taxon>
        <taxon>Hologalegina</taxon>
        <taxon>IRL clade</taxon>
        <taxon>Trifolieae</taxon>
        <taxon>Trifolium</taxon>
    </lineage>
</organism>
<evidence type="ECO:0000313" key="1">
    <source>
        <dbReference type="EMBL" id="MCI51173.1"/>
    </source>
</evidence>
<accession>A0A392SQN3</accession>
<reference evidence="1 2" key="1">
    <citation type="journal article" date="2018" name="Front. Plant Sci.">
        <title>Red Clover (Trifolium pratense) and Zigzag Clover (T. medium) - A Picture of Genomic Similarities and Differences.</title>
        <authorList>
            <person name="Dluhosova J."/>
            <person name="Istvanek J."/>
            <person name="Nedelnik J."/>
            <person name="Repkova J."/>
        </authorList>
    </citation>
    <scope>NUCLEOTIDE SEQUENCE [LARGE SCALE GENOMIC DNA]</scope>
    <source>
        <strain evidence="2">cv. 10/8</strain>
        <tissue evidence="1">Leaf</tissue>
    </source>
</reference>
<proteinExistence type="predicted"/>
<keyword evidence="2" id="KW-1185">Reference proteome</keyword>
<comment type="caution">
    <text evidence="1">The sequence shown here is derived from an EMBL/GenBank/DDBJ whole genome shotgun (WGS) entry which is preliminary data.</text>
</comment>
<name>A0A392SQN3_9FABA</name>
<sequence>AAAASDSEQLGADVTIASILSLLRKALVYIRESGHLISSLPLS</sequence>
<dbReference type="Proteomes" id="UP000265520">
    <property type="component" value="Unassembled WGS sequence"/>
</dbReference>
<dbReference type="EMBL" id="LXQA010427883">
    <property type="protein sequence ID" value="MCI51173.1"/>
    <property type="molecule type" value="Genomic_DNA"/>
</dbReference>
<protein>
    <submittedName>
        <fullName evidence="1">Uncharacterized protein</fullName>
    </submittedName>
</protein>
<feature type="non-terminal residue" evidence="1">
    <location>
        <position position="1"/>
    </location>
</feature>
<evidence type="ECO:0000313" key="2">
    <source>
        <dbReference type="Proteomes" id="UP000265520"/>
    </source>
</evidence>